<accession>A0A2T8KY46</accession>
<protein>
    <submittedName>
        <fullName evidence="1">Uncharacterized protein</fullName>
    </submittedName>
</protein>
<dbReference type="AlphaFoldDB" id="A0A2T8KY46"/>
<dbReference type="Proteomes" id="UP000243499">
    <property type="component" value="Chromosome 1"/>
</dbReference>
<organism evidence="1">
    <name type="scientific">Panicum hallii</name>
    <dbReference type="NCBI Taxonomy" id="206008"/>
    <lineage>
        <taxon>Eukaryota</taxon>
        <taxon>Viridiplantae</taxon>
        <taxon>Streptophyta</taxon>
        <taxon>Embryophyta</taxon>
        <taxon>Tracheophyta</taxon>
        <taxon>Spermatophyta</taxon>
        <taxon>Magnoliopsida</taxon>
        <taxon>Liliopsida</taxon>
        <taxon>Poales</taxon>
        <taxon>Poaceae</taxon>
        <taxon>PACMAD clade</taxon>
        <taxon>Panicoideae</taxon>
        <taxon>Panicodae</taxon>
        <taxon>Paniceae</taxon>
        <taxon>Panicinae</taxon>
        <taxon>Panicum</taxon>
        <taxon>Panicum sect. Panicum</taxon>
    </lineage>
</organism>
<sequence length="187" mass="21207">MVPVTFPFFAGDGPNWSISKSLSKIYSLNHHLESHLSKSRQSMLSKDPVTDNSHLRYFCKVVYKDAAVCNIDDSEPRCRAHLILAFKLTYVRCHHYTAATRSSTLAVSFLPLLKQLVCRPCALRSACWSPHPISECTKPTSDGICEARSCTSCWMKLLQPSSYGICQQEWISWTMTMHLTCYYLGLC</sequence>
<proteinExistence type="predicted"/>
<name>A0A2T8KY46_9POAL</name>
<gene>
    <name evidence="1" type="ORF">PAHAL_1G429100</name>
</gene>
<dbReference type="Gramene" id="PVH67095">
    <property type="protein sequence ID" value="PVH67095"/>
    <property type="gene ID" value="PAHAL_1G429100"/>
</dbReference>
<reference evidence="1" key="1">
    <citation type="submission" date="2018-04" db="EMBL/GenBank/DDBJ databases">
        <title>WGS assembly of Panicum hallii.</title>
        <authorList>
            <person name="Lovell J."/>
            <person name="Jenkins J."/>
            <person name="Lowry D."/>
            <person name="Mamidi S."/>
            <person name="Sreedasyam A."/>
            <person name="Weng X."/>
            <person name="Barry K."/>
            <person name="Bonette J."/>
            <person name="Campitelli B."/>
            <person name="Daum C."/>
            <person name="Gordon S."/>
            <person name="Gould B."/>
            <person name="Lipzen A."/>
            <person name="Macqueen A."/>
            <person name="Palacio-Mejia J."/>
            <person name="Plott C."/>
            <person name="Shakirov E."/>
            <person name="Shu S."/>
            <person name="Yoshinaga Y."/>
            <person name="Zane M."/>
            <person name="Rokhsar D."/>
            <person name="Grimwood J."/>
            <person name="Schmutz J."/>
            <person name="Juenger T."/>
        </authorList>
    </citation>
    <scope>NUCLEOTIDE SEQUENCE [LARGE SCALE GENOMIC DNA]</scope>
    <source>
        <strain evidence="1">FIL2</strain>
    </source>
</reference>
<dbReference type="EMBL" id="CM008046">
    <property type="protein sequence ID" value="PVH67095.1"/>
    <property type="molecule type" value="Genomic_DNA"/>
</dbReference>
<evidence type="ECO:0000313" key="1">
    <source>
        <dbReference type="EMBL" id="PVH67095.1"/>
    </source>
</evidence>